<proteinExistence type="predicted"/>
<accession>A0A9P1V2A0</accession>
<protein>
    <submittedName>
        <fullName evidence="1">Uncharacterized protein</fullName>
    </submittedName>
</protein>
<name>A0A9P1V2A0_YEREN</name>
<organism evidence="1 2">
    <name type="scientific">Yersinia enterocolitica</name>
    <dbReference type="NCBI Taxonomy" id="630"/>
    <lineage>
        <taxon>Bacteria</taxon>
        <taxon>Pseudomonadati</taxon>
        <taxon>Pseudomonadota</taxon>
        <taxon>Gammaproteobacteria</taxon>
        <taxon>Enterobacterales</taxon>
        <taxon>Yersiniaceae</taxon>
        <taxon>Yersinia</taxon>
    </lineage>
</organism>
<sequence>MIARTVAVFGLIVGEIDKIIEKSVECVLDKYADSDENHTPAIRRIYFKVPSPDPLDFVVFQPMLFTGFYRFVQHMRR</sequence>
<dbReference type="AlphaFoldDB" id="A0A9P1V2A0"/>
<dbReference type="Proteomes" id="UP000041356">
    <property type="component" value="Unassembled WGS sequence"/>
</dbReference>
<dbReference type="EMBL" id="CPZF01000004">
    <property type="protein sequence ID" value="CNF54773.1"/>
    <property type="molecule type" value="Genomic_DNA"/>
</dbReference>
<reference evidence="1 2" key="1">
    <citation type="submission" date="2015-03" db="EMBL/GenBank/DDBJ databases">
        <authorList>
            <consortium name="Pathogen Informatics"/>
            <person name="Murphy D."/>
        </authorList>
    </citation>
    <scope>NUCLEOTIDE SEQUENCE [LARGE SCALE GENOMIC DNA]</scope>
    <source>
        <strain evidence="1 2">IP27818</strain>
    </source>
</reference>
<gene>
    <name evidence="1" type="ORF">ERS137939_01751</name>
</gene>
<evidence type="ECO:0000313" key="1">
    <source>
        <dbReference type="EMBL" id="CNF54773.1"/>
    </source>
</evidence>
<comment type="caution">
    <text evidence="1">The sequence shown here is derived from an EMBL/GenBank/DDBJ whole genome shotgun (WGS) entry which is preliminary data.</text>
</comment>
<evidence type="ECO:0000313" key="2">
    <source>
        <dbReference type="Proteomes" id="UP000041356"/>
    </source>
</evidence>